<accession>A0A5B8Z254</accession>
<reference evidence="9" key="1">
    <citation type="submission" date="2019-08" db="EMBL/GenBank/DDBJ databases">
        <authorList>
            <person name="Zheng X."/>
        </authorList>
    </citation>
    <scope>NUCLEOTIDE SEQUENCE [LARGE SCALE GENOMIC DNA]</scope>
    <source>
        <strain evidence="9">FJAT-25496</strain>
    </source>
</reference>
<keyword evidence="5 6" id="KW-0472">Membrane</keyword>
<feature type="transmembrane region" description="Helical" evidence="6">
    <location>
        <begin position="276"/>
        <end position="303"/>
    </location>
</feature>
<evidence type="ECO:0000256" key="4">
    <source>
        <dbReference type="ARBA" id="ARBA00022989"/>
    </source>
</evidence>
<dbReference type="Proteomes" id="UP000321555">
    <property type="component" value="Chromosome"/>
</dbReference>
<dbReference type="KEGG" id="bda:FSZ17_07610"/>
<feature type="transmembrane region" description="Helical" evidence="6">
    <location>
        <begin position="21"/>
        <end position="42"/>
    </location>
</feature>
<gene>
    <name evidence="8" type="ORF">FSZ17_07610</name>
</gene>
<dbReference type="OrthoDB" id="9768837at2"/>
<sequence length="418" mass="47051">MSNFWIILWHTYLSKLKSKSFIITTLITVLLVAGLTNMSRIMDLFNKGDENEEKIAVIDESGELINPLMEQLKLNDSSILIEQFKGTVEEAEKAVIENEYDGLLILSFNDEKLPEAAYKARSIADTTLPSELQQYLQQMKTQLAASHINLTQNQLTKLYEPISFSKTALEENAKTEEELNQARGLVYVLLFIIYFAVLMYANMIAMEVATEKSSRVMEILISSVSPVKQMFAKIIGIALLSLTQMVVLFVVGFYFVKKNLESMQGGFFEFFGFNDIPISTIIYALVFLLLGYFLYATLAAFLGSLVSRIEDVQQMIMPMTMLVVAGFMIAMFGLGQPDTSFITIASYIPFFTPMLMFMRVGMLTLPVWEPMIGIAILIITIIILAIFGAKVYKGGVLMYGKSNSFKDIKKAIQLTKNE</sequence>
<dbReference type="PANTHER" id="PTHR30294">
    <property type="entry name" value="MEMBRANE COMPONENT OF ABC TRANSPORTER YHHJ-RELATED"/>
    <property type="match status" value="1"/>
</dbReference>
<keyword evidence="2" id="KW-1003">Cell membrane</keyword>
<evidence type="ECO:0000256" key="3">
    <source>
        <dbReference type="ARBA" id="ARBA00022692"/>
    </source>
</evidence>
<feature type="domain" description="ABC-2 type transporter transmembrane" evidence="7">
    <location>
        <begin position="19"/>
        <end position="389"/>
    </location>
</feature>
<dbReference type="EMBL" id="CP042593">
    <property type="protein sequence ID" value="QED47122.1"/>
    <property type="molecule type" value="Genomic_DNA"/>
</dbReference>
<feature type="transmembrane region" description="Helical" evidence="6">
    <location>
        <begin position="185"/>
        <end position="209"/>
    </location>
</feature>
<protein>
    <submittedName>
        <fullName evidence="8">ABC transporter permease</fullName>
    </submittedName>
</protein>
<evidence type="ECO:0000256" key="1">
    <source>
        <dbReference type="ARBA" id="ARBA00004651"/>
    </source>
</evidence>
<evidence type="ECO:0000259" key="7">
    <source>
        <dbReference type="Pfam" id="PF12698"/>
    </source>
</evidence>
<feature type="transmembrane region" description="Helical" evidence="6">
    <location>
        <begin position="315"/>
        <end position="335"/>
    </location>
</feature>
<organism evidence="8 9">
    <name type="scientific">Cytobacillus dafuensis</name>
    <name type="common">Bacillus dafuensis</name>
    <dbReference type="NCBI Taxonomy" id="1742359"/>
    <lineage>
        <taxon>Bacteria</taxon>
        <taxon>Bacillati</taxon>
        <taxon>Bacillota</taxon>
        <taxon>Bacilli</taxon>
        <taxon>Bacillales</taxon>
        <taxon>Bacillaceae</taxon>
        <taxon>Cytobacillus</taxon>
    </lineage>
</organism>
<evidence type="ECO:0000256" key="2">
    <source>
        <dbReference type="ARBA" id="ARBA00022475"/>
    </source>
</evidence>
<dbReference type="PANTHER" id="PTHR30294:SF29">
    <property type="entry name" value="MULTIDRUG ABC TRANSPORTER PERMEASE YBHS-RELATED"/>
    <property type="match status" value="1"/>
</dbReference>
<dbReference type="STRING" id="1742359.GCA_001439625_03945"/>
<comment type="subcellular location">
    <subcellularLocation>
        <location evidence="1">Cell membrane</location>
        <topology evidence="1">Multi-pass membrane protein</topology>
    </subcellularLocation>
</comment>
<dbReference type="GO" id="GO:0005886">
    <property type="term" value="C:plasma membrane"/>
    <property type="evidence" value="ECO:0007669"/>
    <property type="project" value="UniProtKB-SubCell"/>
</dbReference>
<proteinExistence type="predicted"/>
<feature type="transmembrane region" description="Helical" evidence="6">
    <location>
        <begin position="372"/>
        <end position="392"/>
    </location>
</feature>
<feature type="transmembrane region" description="Helical" evidence="6">
    <location>
        <begin position="341"/>
        <end position="360"/>
    </location>
</feature>
<dbReference type="GO" id="GO:0140359">
    <property type="term" value="F:ABC-type transporter activity"/>
    <property type="evidence" value="ECO:0007669"/>
    <property type="project" value="InterPro"/>
</dbReference>
<feature type="transmembrane region" description="Helical" evidence="6">
    <location>
        <begin position="230"/>
        <end position="256"/>
    </location>
</feature>
<dbReference type="RefSeq" id="WP_057774536.1">
    <property type="nucleotide sequence ID" value="NZ_CP042593.1"/>
</dbReference>
<evidence type="ECO:0000313" key="8">
    <source>
        <dbReference type="EMBL" id="QED47122.1"/>
    </source>
</evidence>
<evidence type="ECO:0000256" key="5">
    <source>
        <dbReference type="ARBA" id="ARBA00023136"/>
    </source>
</evidence>
<keyword evidence="9" id="KW-1185">Reference proteome</keyword>
<keyword evidence="4 6" id="KW-1133">Transmembrane helix</keyword>
<dbReference type="AlphaFoldDB" id="A0A5B8Z254"/>
<name>A0A5B8Z254_CYTDA</name>
<evidence type="ECO:0000256" key="6">
    <source>
        <dbReference type="SAM" id="Phobius"/>
    </source>
</evidence>
<dbReference type="InterPro" id="IPR051449">
    <property type="entry name" value="ABC-2_transporter_component"/>
</dbReference>
<dbReference type="InterPro" id="IPR013525">
    <property type="entry name" value="ABC2_TM"/>
</dbReference>
<keyword evidence="3 6" id="KW-0812">Transmembrane</keyword>
<dbReference type="Pfam" id="PF12698">
    <property type="entry name" value="ABC2_membrane_3"/>
    <property type="match status" value="1"/>
</dbReference>
<evidence type="ECO:0000313" key="9">
    <source>
        <dbReference type="Proteomes" id="UP000321555"/>
    </source>
</evidence>